<keyword evidence="6 7" id="KW-0472">Membrane</keyword>
<dbReference type="InterPro" id="IPR011657">
    <property type="entry name" value="CNT_C_dom"/>
</dbReference>
<feature type="transmembrane region" description="Helical" evidence="7">
    <location>
        <begin position="6"/>
        <end position="23"/>
    </location>
</feature>
<feature type="transmembrane region" description="Helical" evidence="7">
    <location>
        <begin position="262"/>
        <end position="284"/>
    </location>
</feature>
<accession>A0AAX4HMD7</accession>
<evidence type="ECO:0000256" key="6">
    <source>
        <dbReference type="ARBA" id="ARBA00023136"/>
    </source>
</evidence>
<dbReference type="Proteomes" id="UP001324634">
    <property type="component" value="Chromosome"/>
</dbReference>
<evidence type="ECO:0000259" key="8">
    <source>
        <dbReference type="Pfam" id="PF01773"/>
    </source>
</evidence>
<dbReference type="InterPro" id="IPR008276">
    <property type="entry name" value="C_nuclsd_transpt"/>
</dbReference>
<evidence type="ECO:0000256" key="3">
    <source>
        <dbReference type="ARBA" id="ARBA00022475"/>
    </source>
</evidence>
<comment type="similarity">
    <text evidence="2">Belongs to the concentrative nucleoside transporter (CNT) (TC 2.A.41) family.</text>
</comment>
<dbReference type="GO" id="GO:0005886">
    <property type="term" value="C:plasma membrane"/>
    <property type="evidence" value="ECO:0007669"/>
    <property type="project" value="UniProtKB-SubCell"/>
</dbReference>
<dbReference type="EMBL" id="CP139487">
    <property type="protein sequence ID" value="WPU64438.1"/>
    <property type="molecule type" value="Genomic_DNA"/>
</dbReference>
<feature type="domain" description="Concentrative nucleoside transporter N-terminal" evidence="8">
    <location>
        <begin position="11"/>
        <end position="84"/>
    </location>
</feature>
<dbReference type="AlphaFoldDB" id="A0AAX4HMD7"/>
<evidence type="ECO:0000256" key="1">
    <source>
        <dbReference type="ARBA" id="ARBA00004651"/>
    </source>
</evidence>
<feature type="domain" description="Nucleoside transporter/FeoB GTPase Gate" evidence="10">
    <location>
        <begin position="95"/>
        <end position="194"/>
    </location>
</feature>
<evidence type="ECO:0000313" key="12">
    <source>
        <dbReference type="Proteomes" id="UP001324634"/>
    </source>
</evidence>
<dbReference type="Pfam" id="PF07670">
    <property type="entry name" value="Gate"/>
    <property type="match status" value="1"/>
</dbReference>
<feature type="domain" description="Concentrative nucleoside transporter C-terminal" evidence="9">
    <location>
        <begin position="207"/>
        <end position="427"/>
    </location>
</feature>
<keyword evidence="12" id="KW-1185">Reference proteome</keyword>
<gene>
    <name evidence="11" type="ORF">SOO65_17225</name>
</gene>
<dbReference type="Pfam" id="PF07662">
    <property type="entry name" value="Nucleos_tra2_C"/>
    <property type="match status" value="1"/>
</dbReference>
<organism evidence="11 12">
    <name type="scientific">Peredibacter starrii</name>
    <dbReference type="NCBI Taxonomy" id="28202"/>
    <lineage>
        <taxon>Bacteria</taxon>
        <taxon>Pseudomonadati</taxon>
        <taxon>Bdellovibrionota</taxon>
        <taxon>Bacteriovoracia</taxon>
        <taxon>Bacteriovoracales</taxon>
        <taxon>Bacteriovoracaceae</taxon>
        <taxon>Peredibacter</taxon>
    </lineage>
</organism>
<dbReference type="InterPro" id="IPR011642">
    <property type="entry name" value="Gate_dom"/>
</dbReference>
<proteinExistence type="inferred from homology"/>
<dbReference type="PANTHER" id="PTHR10590:SF4">
    <property type="entry name" value="SOLUTE CARRIER FAMILY 28 MEMBER 3"/>
    <property type="match status" value="1"/>
</dbReference>
<dbReference type="GO" id="GO:0005337">
    <property type="term" value="F:nucleoside transmembrane transporter activity"/>
    <property type="evidence" value="ECO:0007669"/>
    <property type="project" value="InterPro"/>
</dbReference>
<evidence type="ECO:0000259" key="9">
    <source>
        <dbReference type="Pfam" id="PF07662"/>
    </source>
</evidence>
<evidence type="ECO:0000256" key="2">
    <source>
        <dbReference type="ARBA" id="ARBA00009033"/>
    </source>
</evidence>
<feature type="transmembrane region" description="Helical" evidence="7">
    <location>
        <begin position="411"/>
        <end position="429"/>
    </location>
</feature>
<feature type="transmembrane region" description="Helical" evidence="7">
    <location>
        <begin position="369"/>
        <end position="391"/>
    </location>
</feature>
<evidence type="ECO:0000313" key="11">
    <source>
        <dbReference type="EMBL" id="WPU64438.1"/>
    </source>
</evidence>
<evidence type="ECO:0000256" key="7">
    <source>
        <dbReference type="SAM" id="Phobius"/>
    </source>
</evidence>
<feature type="transmembrane region" description="Helical" evidence="7">
    <location>
        <begin position="35"/>
        <end position="59"/>
    </location>
</feature>
<feature type="transmembrane region" description="Helical" evidence="7">
    <location>
        <begin position="170"/>
        <end position="192"/>
    </location>
</feature>
<keyword evidence="3" id="KW-1003">Cell membrane</keyword>
<dbReference type="KEGG" id="psti:SOO65_17225"/>
<evidence type="ECO:0000259" key="10">
    <source>
        <dbReference type="Pfam" id="PF07670"/>
    </source>
</evidence>
<feature type="transmembrane region" description="Helical" evidence="7">
    <location>
        <begin position="304"/>
        <end position="325"/>
    </location>
</feature>
<evidence type="ECO:0000256" key="5">
    <source>
        <dbReference type="ARBA" id="ARBA00022989"/>
    </source>
</evidence>
<feature type="transmembrane region" description="Helical" evidence="7">
    <location>
        <begin position="92"/>
        <end position="117"/>
    </location>
</feature>
<name>A0AAX4HMD7_9BACT</name>
<keyword evidence="4 7" id="KW-0812">Transmembrane</keyword>
<comment type="subcellular location">
    <subcellularLocation>
        <location evidence="1">Cell membrane</location>
        <topology evidence="1">Multi-pass membrane protein</topology>
    </subcellularLocation>
</comment>
<dbReference type="PANTHER" id="PTHR10590">
    <property type="entry name" value="SODIUM/NUCLEOSIDE COTRANSPORTER"/>
    <property type="match status" value="1"/>
</dbReference>
<sequence length="430" mass="46032">MNLESLLRGILGICVLIGILYLFSSKKKEIPWKLVGLGLLLQIIFALSITHIPFVASIFERISSVFVVVLSFTKQGSTFVFGNLMDVKSIGFIFAFQVLPTIIFFSALTSLLFYLGILQRVVFGLSWLLGRFLKISGAENLSATANIFLGQTEAPLLIKPYLDKMTRSEILCVMVGGMGSTAGGVLAAYVGFLGGDDPVQQLYFAKHLLAASVMSAPAAIIVSKILLPQTENVDTSLNLANEKVGSSMLESVALGTEDGLKLALNVAAMLIVFIAMIAMVNFILNDLFGYYTGLNTVIQNFTGGQYSGVTLQFILGYLCSPLVWLMGVPHIDMVSIGQLLGEKTILNEFVAYTTLAKMKEISVLQSPKSLLMATYLLSGFANFSSIGIQLGGIGGLAPSKRGMLAELGLKALLGGTFASLLSATIIGMLN</sequence>
<reference evidence="11 12" key="1">
    <citation type="submission" date="2023-11" db="EMBL/GenBank/DDBJ databases">
        <title>Peredibacter starrii A3.12.</title>
        <authorList>
            <person name="Mitchell R.J."/>
        </authorList>
    </citation>
    <scope>NUCLEOTIDE SEQUENCE [LARGE SCALE GENOMIC DNA]</scope>
    <source>
        <strain evidence="11 12">A3.12</strain>
    </source>
</reference>
<evidence type="ECO:0000256" key="4">
    <source>
        <dbReference type="ARBA" id="ARBA00022692"/>
    </source>
</evidence>
<dbReference type="InterPro" id="IPR002668">
    <property type="entry name" value="CNT_N_dom"/>
</dbReference>
<dbReference type="GO" id="GO:0015293">
    <property type="term" value="F:symporter activity"/>
    <property type="evidence" value="ECO:0007669"/>
    <property type="project" value="TreeGrafter"/>
</dbReference>
<dbReference type="RefSeq" id="WP_321393247.1">
    <property type="nucleotide sequence ID" value="NZ_CP139487.1"/>
</dbReference>
<feature type="transmembrane region" description="Helical" evidence="7">
    <location>
        <begin position="204"/>
        <end position="227"/>
    </location>
</feature>
<keyword evidence="5 7" id="KW-1133">Transmembrane helix</keyword>
<protein>
    <submittedName>
        <fullName evidence="11">Nucleoside transporter C-terminal domain-containing protein</fullName>
    </submittedName>
</protein>
<dbReference type="Pfam" id="PF01773">
    <property type="entry name" value="Nucleos_tra2_N"/>
    <property type="match status" value="1"/>
</dbReference>